<evidence type="ECO:0000313" key="1">
    <source>
        <dbReference type="EMBL" id="GEB48117.1"/>
    </source>
</evidence>
<proteinExistence type="predicted"/>
<comment type="caution">
    <text evidence="1">The sequence shown here is derived from an EMBL/GenBank/DDBJ whole genome shotgun (WGS) entry which is preliminary data.</text>
</comment>
<dbReference type="EMBL" id="BJMM01000002">
    <property type="protein sequence ID" value="GEB48117.1"/>
    <property type="molecule type" value="Genomic_DNA"/>
</dbReference>
<organism evidence="1 2">
    <name type="scientific">Streptomyces cacaoi</name>
    <dbReference type="NCBI Taxonomy" id="1898"/>
    <lineage>
        <taxon>Bacteria</taxon>
        <taxon>Bacillati</taxon>
        <taxon>Actinomycetota</taxon>
        <taxon>Actinomycetes</taxon>
        <taxon>Kitasatosporales</taxon>
        <taxon>Streptomycetaceae</taxon>
        <taxon>Streptomyces</taxon>
    </lineage>
</organism>
<gene>
    <name evidence="1" type="ORF">SCA03_06680</name>
</gene>
<sequence length="149" mass="15783">MRGGEGDPRILGTVPRRPQKPRQLVADGRVYLWTLRHRHRTPEPGRYMNCRVTLTLYPQPAGTGGPLCIVFAEGPGRCLPCGAGAGSGDVGQVRDGRLNLHEPGAVRALLDAASAAGWRPGGRRSEVDGWPLLKVVAAARAGTVHPSGP</sequence>
<keyword evidence="2" id="KW-1185">Reference proteome</keyword>
<dbReference type="AlphaFoldDB" id="A0A4Y3QTW1"/>
<reference evidence="1 2" key="1">
    <citation type="submission" date="2019-06" db="EMBL/GenBank/DDBJ databases">
        <title>Whole genome shotgun sequence of Streptomyces cacaoi subsp. cacaoi NBRC 12748.</title>
        <authorList>
            <person name="Hosoyama A."/>
            <person name="Uohara A."/>
            <person name="Ohji S."/>
            <person name="Ichikawa N."/>
        </authorList>
    </citation>
    <scope>NUCLEOTIDE SEQUENCE [LARGE SCALE GENOMIC DNA]</scope>
    <source>
        <strain evidence="1 2">NBRC 12748</strain>
    </source>
</reference>
<accession>A0A4Y3QTW1</accession>
<evidence type="ECO:0000313" key="2">
    <source>
        <dbReference type="Proteomes" id="UP000319210"/>
    </source>
</evidence>
<dbReference type="Proteomes" id="UP000319210">
    <property type="component" value="Unassembled WGS sequence"/>
</dbReference>
<protein>
    <submittedName>
        <fullName evidence="1">Uncharacterized protein</fullName>
    </submittedName>
</protein>
<name>A0A4Y3QTW1_STRCI</name>